<organism evidence="1 2">
    <name type="scientific">Larkinella bovis</name>
    <dbReference type="NCBI Taxonomy" id="683041"/>
    <lineage>
        <taxon>Bacteria</taxon>
        <taxon>Pseudomonadati</taxon>
        <taxon>Bacteroidota</taxon>
        <taxon>Cytophagia</taxon>
        <taxon>Cytophagales</taxon>
        <taxon>Spirosomataceae</taxon>
        <taxon>Larkinella</taxon>
    </lineage>
</organism>
<name>A0ABW0I4R4_9BACT</name>
<evidence type="ECO:0000313" key="1">
    <source>
        <dbReference type="EMBL" id="MFC5407779.1"/>
    </source>
</evidence>
<keyword evidence="2" id="KW-1185">Reference proteome</keyword>
<dbReference type="EMBL" id="JBHSMA010000001">
    <property type="protein sequence ID" value="MFC5407779.1"/>
    <property type="molecule type" value="Genomic_DNA"/>
</dbReference>
<reference evidence="2" key="1">
    <citation type="journal article" date="2019" name="Int. J. Syst. Evol. Microbiol.">
        <title>The Global Catalogue of Microorganisms (GCM) 10K type strain sequencing project: providing services to taxonomists for standard genome sequencing and annotation.</title>
        <authorList>
            <consortium name="The Broad Institute Genomics Platform"/>
            <consortium name="The Broad Institute Genome Sequencing Center for Infectious Disease"/>
            <person name="Wu L."/>
            <person name="Ma J."/>
        </authorList>
    </citation>
    <scope>NUCLEOTIDE SEQUENCE [LARGE SCALE GENOMIC DNA]</scope>
    <source>
        <strain evidence="2">CCUG 55250</strain>
    </source>
</reference>
<dbReference type="SUPFAM" id="SSF51126">
    <property type="entry name" value="Pectin lyase-like"/>
    <property type="match status" value="1"/>
</dbReference>
<comment type="caution">
    <text evidence="1">The sequence shown here is derived from an EMBL/GenBank/DDBJ whole genome shotgun (WGS) entry which is preliminary data.</text>
</comment>
<gene>
    <name evidence="1" type="ORF">ACFPMF_00555</name>
</gene>
<protein>
    <recommendedName>
        <fullName evidence="3">Right handed beta helix domain-containing protein</fullName>
    </recommendedName>
</protein>
<evidence type="ECO:0008006" key="3">
    <source>
        <dbReference type="Google" id="ProtNLM"/>
    </source>
</evidence>
<proteinExistence type="predicted"/>
<sequence>MTVLLVTVWLSDGFALPVVSVLTYRKPGETELTPAINRAIADLAKRGGGTIKYPAGRFVQGPVEIIGSSITLQGAGIGRTIIVRNAQRGYAFWANRKKGVFIRDLSINCDQSPVEGGLYWGGCTASGADRVAVQNADASSFVVENLLFNGNGEQAVSDRNTLRNCQASGQKRYHEAGGKSPFIAGGYARNTRFESCTATDCVGDAFDSDNAPGTVFLHCLARTTKGISPYAGFWSEGEQSDSDHQVTWLHCKAVGFRVGFGVSERAKATIRNGEAENCVNAIKGLNHHYRIQIDTFTARNCGKTLEATDTDGALVFSGPVTMARVKTVNTLARNAFANYGGGSSTNEETIIGPGCEFDKDAYISYENSGSRRITVNGATFRGANIRYYNGHLTELLVKNSQFINSGIVGARIKQSRITEGSRFVTTDSTRTAIQLSLDSYNTTVENSTFEGYKSVTNHAKLGTGIRQTHRRPGPR</sequence>
<dbReference type="Proteomes" id="UP001596106">
    <property type="component" value="Unassembled WGS sequence"/>
</dbReference>
<dbReference type="Gene3D" id="2.160.20.10">
    <property type="entry name" value="Single-stranded right-handed beta-helix, Pectin lyase-like"/>
    <property type="match status" value="1"/>
</dbReference>
<dbReference type="InterPro" id="IPR012334">
    <property type="entry name" value="Pectin_lyas_fold"/>
</dbReference>
<evidence type="ECO:0000313" key="2">
    <source>
        <dbReference type="Proteomes" id="UP001596106"/>
    </source>
</evidence>
<dbReference type="InterPro" id="IPR011050">
    <property type="entry name" value="Pectin_lyase_fold/virulence"/>
</dbReference>
<accession>A0ABW0I4R4</accession>